<proteinExistence type="predicted"/>
<reference evidence="1" key="1">
    <citation type="submission" date="2018-10" db="EMBL/GenBank/DDBJ databases">
        <title>De novo assembly of a Great Dane genome.</title>
        <authorList>
            <person name="Kidd J.M."/>
            <person name="Pendleton A.L."/>
            <person name="Shen F."/>
            <person name="Emery S."/>
        </authorList>
    </citation>
    <scope>NUCLEOTIDE SEQUENCE [LARGE SCALE GENOMIC DNA]</scope>
    <source>
        <strain evidence="1">Great Dane</strain>
    </source>
</reference>
<organism evidence="1 2">
    <name type="scientific">Canis lupus familiaris</name>
    <name type="common">Dog</name>
    <name type="synonym">Canis familiaris</name>
    <dbReference type="NCBI Taxonomy" id="9615"/>
    <lineage>
        <taxon>Eukaryota</taxon>
        <taxon>Metazoa</taxon>
        <taxon>Chordata</taxon>
        <taxon>Craniata</taxon>
        <taxon>Vertebrata</taxon>
        <taxon>Euteleostomi</taxon>
        <taxon>Mammalia</taxon>
        <taxon>Eutheria</taxon>
        <taxon>Laurasiatheria</taxon>
        <taxon>Carnivora</taxon>
        <taxon>Caniformia</taxon>
        <taxon>Canidae</taxon>
        <taxon>Canis</taxon>
    </lineage>
</organism>
<reference evidence="1" key="2">
    <citation type="submission" date="2025-08" db="UniProtKB">
        <authorList>
            <consortium name="Ensembl"/>
        </authorList>
    </citation>
    <scope>IDENTIFICATION</scope>
</reference>
<evidence type="ECO:0000313" key="2">
    <source>
        <dbReference type="Proteomes" id="UP000694542"/>
    </source>
</evidence>
<accession>A0A8C0YW56</accession>
<evidence type="ECO:0000313" key="1">
    <source>
        <dbReference type="Ensembl" id="ENSCAFP00040018985.1"/>
    </source>
</evidence>
<name>A0A8C0YW56_CANLF</name>
<dbReference type="Ensembl" id="ENSCAFT00040021885.1">
    <property type="protein sequence ID" value="ENSCAFP00040018985.1"/>
    <property type="gene ID" value="ENSCAFG00040011881.1"/>
</dbReference>
<protein>
    <submittedName>
        <fullName evidence="1">Uncharacterized protein</fullName>
    </submittedName>
</protein>
<dbReference type="AlphaFoldDB" id="A0A8C0YW56"/>
<dbReference type="Proteomes" id="UP000694542">
    <property type="component" value="Chromosome 38"/>
</dbReference>
<sequence length="213" mass="23651">MEGHASDLPVQLRDDLALSLGSASGSRMMFWTSPQLSCNSFPEGLSTVFWVAAMARTLVLKPSMMLKWSWVTLAREVKQLVVQEALLTILRELSYFSWFMPITNMGASAEDGDGLPIDDKFPILSLDRAVEFAVGRIILEHVHHVVEVKEGVIDGNNIHFARVKSALVTTRPIRPNPFTPAFTVVSQGHGLHCTRSGGWSNRAEQRDSILCFD</sequence>